<protein>
    <submittedName>
        <fullName evidence="2">Zinc ribbon domain-containing protein</fullName>
    </submittedName>
</protein>
<dbReference type="Proteomes" id="UP000249794">
    <property type="component" value="Unassembled WGS sequence"/>
</dbReference>
<feature type="transmembrane region" description="Helical" evidence="1">
    <location>
        <begin position="97"/>
        <end position="114"/>
    </location>
</feature>
<evidence type="ECO:0000313" key="3">
    <source>
        <dbReference type="Proteomes" id="UP000249794"/>
    </source>
</evidence>
<evidence type="ECO:0000256" key="1">
    <source>
        <dbReference type="SAM" id="Phobius"/>
    </source>
</evidence>
<reference evidence="2 3" key="2">
    <citation type="submission" date="2018-06" db="EMBL/GenBank/DDBJ databases">
        <title>Metagenomic assembly of (sub)arctic Cyanobacteria and their associated microbiome from non-axenic cultures.</title>
        <authorList>
            <person name="Baurain D."/>
        </authorList>
    </citation>
    <scope>NUCLEOTIDE SEQUENCE [LARGE SCALE GENOMIC DNA]</scope>
    <source>
        <strain evidence="2">ULC027bin1</strain>
    </source>
</reference>
<proteinExistence type="predicted"/>
<dbReference type="AlphaFoldDB" id="A0A2W4Z368"/>
<keyword evidence="1" id="KW-0472">Membrane</keyword>
<keyword evidence="1" id="KW-0812">Transmembrane</keyword>
<accession>A0A2W4Z368</accession>
<reference evidence="3" key="1">
    <citation type="submission" date="2018-04" db="EMBL/GenBank/DDBJ databases">
        <authorList>
            <person name="Cornet L."/>
        </authorList>
    </citation>
    <scope>NUCLEOTIDE SEQUENCE [LARGE SCALE GENOMIC DNA]</scope>
</reference>
<sequence>MSARSACPRCDRAIAADALNCPDCGFTLKAHGHPGMPLYRAEGTEPLCNTCTYHADNTCNFPNRPQAMSCTLYQNIQTQLEPTRSEIYRIPWWRKNAVPLASAILIAISLLISIF</sequence>
<gene>
    <name evidence="2" type="ORF">DCF15_12755</name>
</gene>
<name>A0A2W4Z368_9CYAN</name>
<comment type="caution">
    <text evidence="2">The sequence shown here is derived from an EMBL/GenBank/DDBJ whole genome shotgun (WGS) entry which is preliminary data.</text>
</comment>
<organism evidence="2 3">
    <name type="scientific">Phormidesmis priestleyi</name>
    <dbReference type="NCBI Taxonomy" id="268141"/>
    <lineage>
        <taxon>Bacteria</taxon>
        <taxon>Bacillati</taxon>
        <taxon>Cyanobacteriota</taxon>
        <taxon>Cyanophyceae</taxon>
        <taxon>Leptolyngbyales</taxon>
        <taxon>Leptolyngbyaceae</taxon>
        <taxon>Phormidesmis</taxon>
    </lineage>
</organism>
<dbReference type="EMBL" id="QBMP01000130">
    <property type="protein sequence ID" value="PZO53361.1"/>
    <property type="molecule type" value="Genomic_DNA"/>
</dbReference>
<keyword evidence="1" id="KW-1133">Transmembrane helix</keyword>
<evidence type="ECO:0000313" key="2">
    <source>
        <dbReference type="EMBL" id="PZO53361.1"/>
    </source>
</evidence>